<accession>A0A8H3E1Y0</accession>
<comment type="caution">
    <text evidence="1">The sequence shown here is derived from an EMBL/GenBank/DDBJ whole genome shotgun (WGS) entry which is preliminary data.</text>
</comment>
<name>A0A8H3E1Y0_9AGAM</name>
<protein>
    <submittedName>
        <fullName evidence="1">Uncharacterized protein</fullName>
    </submittedName>
</protein>
<evidence type="ECO:0000313" key="1">
    <source>
        <dbReference type="EMBL" id="CAE7145024.1"/>
    </source>
</evidence>
<sequence length="240" mass="26632">MSSLPRIARRLIFYTYPHDLTRDTTLLLSFASVNPQEFYKDISHYNIDGCFLVPTAWKVLRVSGGNVGTAASATYSARLAFGVRQSDYKNLTIPETYVEIGLGQSTQLSTNSEGFVHWSLPVAQQVGSDKSPDHGTLKAINNTGGQSDICIGSLNAEKSMFSPMICWPRVNNGATAAVDFLPHLHVYAYSGLQETDLIRGEVENFLGNWDLSLLQGLPTDNRFHLFEDKNDGQRLRLVKD</sequence>
<dbReference type="AlphaFoldDB" id="A0A8H3E1Y0"/>
<gene>
    <name evidence="1" type="ORF">RDB_LOCUS79792</name>
</gene>
<evidence type="ECO:0000313" key="2">
    <source>
        <dbReference type="Proteomes" id="UP000663827"/>
    </source>
</evidence>
<dbReference type="Proteomes" id="UP000663827">
    <property type="component" value="Unassembled WGS sequence"/>
</dbReference>
<dbReference type="EMBL" id="CAJNJQ010001624">
    <property type="protein sequence ID" value="CAE7145024.1"/>
    <property type="molecule type" value="Genomic_DNA"/>
</dbReference>
<proteinExistence type="predicted"/>
<organism evidence="1 2">
    <name type="scientific">Rhizoctonia solani</name>
    <dbReference type="NCBI Taxonomy" id="456999"/>
    <lineage>
        <taxon>Eukaryota</taxon>
        <taxon>Fungi</taxon>
        <taxon>Dikarya</taxon>
        <taxon>Basidiomycota</taxon>
        <taxon>Agaricomycotina</taxon>
        <taxon>Agaricomycetes</taxon>
        <taxon>Cantharellales</taxon>
        <taxon>Ceratobasidiaceae</taxon>
        <taxon>Rhizoctonia</taxon>
    </lineage>
</organism>
<reference evidence="1" key="1">
    <citation type="submission" date="2021-01" db="EMBL/GenBank/DDBJ databases">
        <authorList>
            <person name="Kaushik A."/>
        </authorList>
    </citation>
    <scope>NUCLEOTIDE SEQUENCE</scope>
    <source>
        <strain evidence="1">AG5</strain>
    </source>
</reference>